<name>A0AAW8EWR6_9MICO</name>
<comment type="caution">
    <text evidence="3">The sequence shown here is derived from an EMBL/GenBank/DDBJ whole genome shotgun (WGS) entry which is preliminary data.</text>
</comment>
<feature type="transmembrane region" description="Helical" evidence="2">
    <location>
        <begin position="20"/>
        <end position="44"/>
    </location>
</feature>
<evidence type="ECO:0000256" key="1">
    <source>
        <dbReference type="SAM" id="MobiDB-lite"/>
    </source>
</evidence>
<feature type="transmembrane region" description="Helical" evidence="2">
    <location>
        <begin position="243"/>
        <end position="262"/>
    </location>
</feature>
<evidence type="ECO:0000256" key="2">
    <source>
        <dbReference type="SAM" id="Phobius"/>
    </source>
</evidence>
<dbReference type="Proteomes" id="UP001244427">
    <property type="component" value="Unassembled WGS sequence"/>
</dbReference>
<dbReference type="AlphaFoldDB" id="A0AAW8EWR6"/>
<evidence type="ECO:0000313" key="4">
    <source>
        <dbReference type="Proteomes" id="UP001244427"/>
    </source>
</evidence>
<keyword evidence="2" id="KW-1133">Transmembrane helix</keyword>
<proteinExistence type="predicted"/>
<dbReference type="RefSeq" id="WP_307296156.1">
    <property type="nucleotide sequence ID" value="NZ_JAUSXV010000001.1"/>
</dbReference>
<dbReference type="EMBL" id="JAUSXV010000001">
    <property type="protein sequence ID" value="MDQ0647925.1"/>
    <property type="molecule type" value="Genomic_DNA"/>
</dbReference>
<protein>
    <submittedName>
        <fullName evidence="3">Uncharacterized protein</fullName>
    </submittedName>
</protein>
<reference evidence="3 4" key="1">
    <citation type="submission" date="2023-07" db="EMBL/GenBank/DDBJ databases">
        <title>Comparative genomics of wheat-associated soil bacteria to identify genetic determinants of phenazine resistance.</title>
        <authorList>
            <person name="Mouncey N."/>
        </authorList>
    </citation>
    <scope>NUCLEOTIDE SEQUENCE [LARGE SCALE GENOMIC DNA]</scope>
    <source>
        <strain evidence="3 4">W4I9-1</strain>
    </source>
</reference>
<feature type="transmembrane region" description="Helical" evidence="2">
    <location>
        <begin position="50"/>
        <end position="69"/>
    </location>
</feature>
<gene>
    <name evidence="3" type="ORF">QFZ53_002121</name>
</gene>
<feature type="region of interest" description="Disordered" evidence="1">
    <location>
        <begin position="146"/>
        <end position="166"/>
    </location>
</feature>
<feature type="transmembrane region" description="Helical" evidence="2">
    <location>
        <begin position="103"/>
        <end position="128"/>
    </location>
</feature>
<feature type="transmembrane region" description="Helical" evidence="2">
    <location>
        <begin position="175"/>
        <end position="198"/>
    </location>
</feature>
<accession>A0AAW8EWR6</accession>
<keyword evidence="2" id="KW-0472">Membrane</keyword>
<organism evidence="3 4">
    <name type="scientific">Microbacterium natoriense</name>
    <dbReference type="NCBI Taxonomy" id="284570"/>
    <lineage>
        <taxon>Bacteria</taxon>
        <taxon>Bacillati</taxon>
        <taxon>Actinomycetota</taxon>
        <taxon>Actinomycetes</taxon>
        <taxon>Micrococcales</taxon>
        <taxon>Microbacteriaceae</taxon>
        <taxon>Microbacterium</taxon>
    </lineage>
</organism>
<sequence>MSAGEGSAAKSYTRARRQAIVTGLVGLIGMSIGTLIVTGLMGGFSLASLVPQPEVLIWAAVVVLLLPYVGRSDARLALAAVAAALLIAAATAVVQIGGPAGGVVLFVAGWKALTLGCAAVLGSIAGVIHVRRPAKELLVPAAGRQGVADSTATGGGTDPADDGGRRRREQRVAPAILFCLVVGVALFFALPVGWFGVYFSIWDVAEPPTTEEVARYEWTAGLAITALALAMALAIVRRRGGLIITSAVVLVCTFIAAFVFQVPEGRFIPDPAPVVHDDHPVCYGTTGDCPGG</sequence>
<keyword evidence="2" id="KW-0812">Transmembrane</keyword>
<evidence type="ECO:0000313" key="3">
    <source>
        <dbReference type="EMBL" id="MDQ0647925.1"/>
    </source>
</evidence>
<feature type="transmembrane region" description="Helical" evidence="2">
    <location>
        <begin position="218"/>
        <end position="236"/>
    </location>
</feature>
<keyword evidence="4" id="KW-1185">Reference proteome</keyword>
<feature type="transmembrane region" description="Helical" evidence="2">
    <location>
        <begin position="76"/>
        <end position="97"/>
    </location>
</feature>